<dbReference type="InParanoid" id="E4Y0X4"/>
<evidence type="ECO:0000313" key="3">
    <source>
        <dbReference type="Proteomes" id="UP000001307"/>
    </source>
</evidence>
<proteinExistence type="predicted"/>
<protein>
    <submittedName>
        <fullName evidence="2">Uncharacterized protein</fullName>
    </submittedName>
</protein>
<keyword evidence="3" id="KW-1185">Reference proteome</keyword>
<evidence type="ECO:0000256" key="1">
    <source>
        <dbReference type="SAM" id="MobiDB-lite"/>
    </source>
</evidence>
<dbReference type="Proteomes" id="UP000001307">
    <property type="component" value="Unassembled WGS sequence"/>
</dbReference>
<reference evidence="2" key="1">
    <citation type="journal article" date="2010" name="Science">
        <title>Plasticity of animal genome architecture unmasked by rapid evolution of a pelagic tunicate.</title>
        <authorList>
            <person name="Denoeud F."/>
            <person name="Henriet S."/>
            <person name="Mungpakdee S."/>
            <person name="Aury J.M."/>
            <person name="Da Silva C."/>
            <person name="Brinkmann H."/>
            <person name="Mikhaleva J."/>
            <person name="Olsen L.C."/>
            <person name="Jubin C."/>
            <person name="Canestro C."/>
            <person name="Bouquet J.M."/>
            <person name="Danks G."/>
            <person name="Poulain J."/>
            <person name="Campsteijn C."/>
            <person name="Adamski M."/>
            <person name="Cross I."/>
            <person name="Yadetie F."/>
            <person name="Muffato M."/>
            <person name="Louis A."/>
            <person name="Butcher S."/>
            <person name="Tsagkogeorga G."/>
            <person name="Konrad A."/>
            <person name="Singh S."/>
            <person name="Jensen M.F."/>
            <person name="Cong E.H."/>
            <person name="Eikeseth-Otteraa H."/>
            <person name="Noel B."/>
            <person name="Anthouard V."/>
            <person name="Porcel B.M."/>
            <person name="Kachouri-Lafond R."/>
            <person name="Nishino A."/>
            <person name="Ugolini M."/>
            <person name="Chourrout P."/>
            <person name="Nishida H."/>
            <person name="Aasland R."/>
            <person name="Huzurbazar S."/>
            <person name="Westhof E."/>
            <person name="Delsuc F."/>
            <person name="Lehrach H."/>
            <person name="Reinhardt R."/>
            <person name="Weissenbach J."/>
            <person name="Roy S.W."/>
            <person name="Artiguenave F."/>
            <person name="Postlethwait J.H."/>
            <person name="Manak J.R."/>
            <person name="Thompson E.M."/>
            <person name="Jaillon O."/>
            <person name="Du Pasquier L."/>
            <person name="Boudinot P."/>
            <person name="Liberles D.A."/>
            <person name="Volff J.N."/>
            <person name="Philippe H."/>
            <person name="Lenhard B."/>
            <person name="Roest Crollius H."/>
            <person name="Wincker P."/>
            <person name="Chourrout D."/>
        </authorList>
    </citation>
    <scope>NUCLEOTIDE SEQUENCE [LARGE SCALE GENOMIC DNA]</scope>
</reference>
<gene>
    <name evidence="2" type="ORF">GSOID_T00013809001</name>
</gene>
<dbReference type="OrthoDB" id="10296767at2759"/>
<organism evidence="2">
    <name type="scientific">Oikopleura dioica</name>
    <name type="common">Tunicate</name>
    <dbReference type="NCBI Taxonomy" id="34765"/>
    <lineage>
        <taxon>Eukaryota</taxon>
        <taxon>Metazoa</taxon>
        <taxon>Chordata</taxon>
        <taxon>Tunicata</taxon>
        <taxon>Appendicularia</taxon>
        <taxon>Copelata</taxon>
        <taxon>Oikopleuridae</taxon>
        <taxon>Oikopleura</taxon>
    </lineage>
</organism>
<dbReference type="EMBL" id="FN653545">
    <property type="protein sequence ID" value="CBY17769.1"/>
    <property type="molecule type" value="Genomic_DNA"/>
</dbReference>
<name>E4Y0X4_OIKDI</name>
<dbReference type="AlphaFoldDB" id="E4Y0X4"/>
<sequence length="277" mass="31840">MGKRSVFVEARKSQGRQGLPALSVLQEMEEKERESRVSRMNSIMERATKNAEEGGAARKPILPWMQVDYEKYREEFPVETLFFSQEDEEFIADQYRKFEEMFNILDDMKDNRANLGNRKLAAETELIRTMYKIYGEGVPLPTWLKGCLGRIHKDPKFGDYARNYWEEQGDEAEPVDFEDFVEAEDPEEIARRSGIYKEVKVASLDTNVNTSAKIHSAAEQRAISSRKASAMLTINKKDMARLDSRKQSLDNGSSRRASRKMSMATVGQALIGMNRKR</sequence>
<feature type="region of interest" description="Disordered" evidence="1">
    <location>
        <begin position="243"/>
        <end position="263"/>
    </location>
</feature>
<accession>E4Y0X4</accession>
<evidence type="ECO:0000313" key="2">
    <source>
        <dbReference type="EMBL" id="CBY17769.1"/>
    </source>
</evidence>